<evidence type="ECO:0000313" key="7">
    <source>
        <dbReference type="EMBL" id="WPL17708.1"/>
    </source>
</evidence>
<evidence type="ECO:0000256" key="3">
    <source>
        <dbReference type="ARBA" id="ARBA00022692"/>
    </source>
</evidence>
<dbReference type="PANTHER" id="PTHR40277:SF1">
    <property type="entry name" value="BLL5419 PROTEIN"/>
    <property type="match status" value="1"/>
</dbReference>
<keyword evidence="3 6" id="KW-0812">Transmembrane</keyword>
<dbReference type="EMBL" id="CP121472">
    <property type="protein sequence ID" value="WPL17708.1"/>
    <property type="molecule type" value="Genomic_DNA"/>
</dbReference>
<feature type="transmembrane region" description="Helical" evidence="6">
    <location>
        <begin position="76"/>
        <end position="96"/>
    </location>
</feature>
<evidence type="ECO:0000256" key="1">
    <source>
        <dbReference type="ARBA" id="ARBA00004651"/>
    </source>
</evidence>
<proteinExistence type="predicted"/>
<evidence type="ECO:0000313" key="8">
    <source>
        <dbReference type="Proteomes" id="UP001432180"/>
    </source>
</evidence>
<name>A0ABZ0S9I4_9GAMM</name>
<dbReference type="Proteomes" id="UP001432180">
    <property type="component" value="Chromosome"/>
</dbReference>
<keyword evidence="5 6" id="KW-0472">Membrane</keyword>
<gene>
    <name evidence="7" type="ORF">Thiowin_02747</name>
</gene>
<feature type="transmembrane region" description="Helical" evidence="6">
    <location>
        <begin position="40"/>
        <end position="64"/>
    </location>
</feature>
<evidence type="ECO:0008006" key="9">
    <source>
        <dbReference type="Google" id="ProtNLM"/>
    </source>
</evidence>
<dbReference type="RefSeq" id="WP_328983517.1">
    <property type="nucleotide sequence ID" value="NZ_CP121472.1"/>
</dbReference>
<keyword evidence="2" id="KW-1003">Cell membrane</keyword>
<dbReference type="PANTHER" id="PTHR40277">
    <property type="entry name" value="BLL5419 PROTEIN"/>
    <property type="match status" value="1"/>
</dbReference>
<evidence type="ECO:0000256" key="4">
    <source>
        <dbReference type="ARBA" id="ARBA00022989"/>
    </source>
</evidence>
<keyword evidence="8" id="KW-1185">Reference proteome</keyword>
<dbReference type="Pfam" id="PF03706">
    <property type="entry name" value="LPG_synthase_TM"/>
    <property type="match status" value="1"/>
</dbReference>
<keyword evidence="4 6" id="KW-1133">Transmembrane helix</keyword>
<reference evidence="7 8" key="1">
    <citation type="journal article" date="2023" name="Microorganisms">
        <title>Thiorhodovibrio frisius and Trv. litoralis spp. nov., Two Novel Members from a Clade of Fastidious Purple Sulfur Bacteria That Exhibit Unique Red-Shifted Light-Harvesting Capabilities.</title>
        <authorList>
            <person name="Methner A."/>
            <person name="Kuzyk S.B."/>
            <person name="Petersen J."/>
            <person name="Bauer S."/>
            <person name="Brinkmann H."/>
            <person name="Sichau K."/>
            <person name="Wanner G."/>
            <person name="Wolf J."/>
            <person name="Neumann-Schaal M."/>
            <person name="Henke P."/>
            <person name="Tank M."/>
            <person name="Sproer C."/>
            <person name="Bunk B."/>
            <person name="Overmann J."/>
        </authorList>
    </citation>
    <scope>NUCLEOTIDE SEQUENCE [LARGE SCALE GENOMIC DNA]</scope>
    <source>
        <strain evidence="7 8">DSM 6702</strain>
    </source>
</reference>
<accession>A0ABZ0S9I4</accession>
<evidence type="ECO:0000256" key="5">
    <source>
        <dbReference type="ARBA" id="ARBA00023136"/>
    </source>
</evidence>
<feature type="transmembrane region" description="Helical" evidence="6">
    <location>
        <begin position="102"/>
        <end position="124"/>
    </location>
</feature>
<organism evidence="7 8">
    <name type="scientific">Thiorhodovibrio winogradskyi</name>
    <dbReference type="NCBI Taxonomy" id="77007"/>
    <lineage>
        <taxon>Bacteria</taxon>
        <taxon>Pseudomonadati</taxon>
        <taxon>Pseudomonadota</taxon>
        <taxon>Gammaproteobacteria</taxon>
        <taxon>Chromatiales</taxon>
        <taxon>Chromatiaceae</taxon>
        <taxon>Thiorhodovibrio</taxon>
    </lineage>
</organism>
<protein>
    <recommendedName>
        <fullName evidence="9">Flippase-like domain-containing protein</fullName>
    </recommendedName>
</protein>
<evidence type="ECO:0000256" key="6">
    <source>
        <dbReference type="SAM" id="Phobius"/>
    </source>
</evidence>
<evidence type="ECO:0000256" key="2">
    <source>
        <dbReference type="ARBA" id="ARBA00022475"/>
    </source>
</evidence>
<sequence>MLLLLLTHRLWVQVLPNERSSGIPGFITSSLRAFAMLDAGTLLNLIALSVLFQAADIIACFLLAEALSIQLDLATLFVVMPVTYLITLLPISLGGLGIREGVLVLLLGRVGISVSDAVTFAFLIHFNRMLVGGSGGLWHLAETGIQHGHQKR</sequence>
<dbReference type="InterPro" id="IPR022791">
    <property type="entry name" value="L-PG_synthase/AglD"/>
</dbReference>
<comment type="subcellular location">
    <subcellularLocation>
        <location evidence="1">Cell membrane</location>
        <topology evidence="1">Multi-pass membrane protein</topology>
    </subcellularLocation>
</comment>